<gene>
    <name evidence="1" type="ORF">JANAI62_28630</name>
</gene>
<protein>
    <recommendedName>
        <fullName evidence="3">Type II toxin-antitoxin system VapC family toxin</fullName>
    </recommendedName>
</protein>
<sequence>MRAGRLVTLDLAMAAYVVTAKEAVRDRDADALVIAKRLLRLL</sequence>
<comment type="caution">
    <text evidence="1">The sequence shown here is derived from an EMBL/GenBank/DDBJ whole genome shotgun (WGS) entry which is preliminary data.</text>
</comment>
<dbReference type="Proteomes" id="UP000786693">
    <property type="component" value="Unassembled WGS sequence"/>
</dbReference>
<reference evidence="1 2" key="1">
    <citation type="submission" date="2021-05" db="EMBL/GenBank/DDBJ databases">
        <title>Bacteria Genome sequencing.</title>
        <authorList>
            <person name="Takabe Y."/>
            <person name="Nakajima Y."/>
            <person name="Suzuki S."/>
            <person name="Shiozaki T."/>
        </authorList>
    </citation>
    <scope>NUCLEOTIDE SEQUENCE [LARGE SCALE GENOMIC DNA]</scope>
    <source>
        <strain evidence="1 2">AI_62</strain>
    </source>
</reference>
<evidence type="ECO:0000313" key="1">
    <source>
        <dbReference type="EMBL" id="GIT96240.1"/>
    </source>
</evidence>
<organism evidence="1 2">
    <name type="scientific">Jannaschia pagri</name>
    <dbReference type="NCBI Taxonomy" id="2829797"/>
    <lineage>
        <taxon>Bacteria</taxon>
        <taxon>Pseudomonadati</taxon>
        <taxon>Pseudomonadota</taxon>
        <taxon>Alphaproteobacteria</taxon>
        <taxon>Rhodobacterales</taxon>
        <taxon>Roseobacteraceae</taxon>
        <taxon>Jannaschia</taxon>
    </lineage>
</organism>
<evidence type="ECO:0000313" key="2">
    <source>
        <dbReference type="Proteomes" id="UP000786693"/>
    </source>
</evidence>
<dbReference type="EMBL" id="BPFH01000005">
    <property type="protein sequence ID" value="GIT96240.1"/>
    <property type="molecule type" value="Genomic_DNA"/>
</dbReference>
<accession>A0ABQ4NPN4</accession>
<keyword evidence="2" id="KW-1185">Reference proteome</keyword>
<name>A0ABQ4NPN4_9RHOB</name>
<proteinExistence type="predicted"/>
<evidence type="ECO:0008006" key="3">
    <source>
        <dbReference type="Google" id="ProtNLM"/>
    </source>
</evidence>